<gene>
    <name evidence="2" type="ORF">PBS001_LOCUS2919</name>
</gene>
<name>A0ABN8CUF0_9STRA</name>
<organism evidence="2 3">
    <name type="scientific">Peronospora belbahrii</name>
    <dbReference type="NCBI Taxonomy" id="622444"/>
    <lineage>
        <taxon>Eukaryota</taxon>
        <taxon>Sar</taxon>
        <taxon>Stramenopiles</taxon>
        <taxon>Oomycota</taxon>
        <taxon>Peronosporomycetes</taxon>
        <taxon>Peronosporales</taxon>
        <taxon>Peronosporaceae</taxon>
        <taxon>Peronospora</taxon>
    </lineage>
</organism>
<evidence type="ECO:0000256" key="1">
    <source>
        <dbReference type="SAM" id="MobiDB-lite"/>
    </source>
</evidence>
<feature type="region of interest" description="Disordered" evidence="1">
    <location>
        <begin position="1"/>
        <end position="24"/>
    </location>
</feature>
<feature type="compositionally biased region" description="Polar residues" evidence="1">
    <location>
        <begin position="1"/>
        <end position="12"/>
    </location>
</feature>
<sequence>MSPSTMSTAQEVSSKISIDKSDGDNYATWSRYMRGVFLIKSVWHVINREKTPNFADPRPMEDYVRSSNIAVGLM</sequence>
<evidence type="ECO:0008006" key="4">
    <source>
        <dbReference type="Google" id="ProtNLM"/>
    </source>
</evidence>
<dbReference type="EMBL" id="CAKLCB010000158">
    <property type="protein sequence ID" value="CAH0516239.1"/>
    <property type="molecule type" value="Genomic_DNA"/>
</dbReference>
<reference evidence="2 3" key="1">
    <citation type="submission" date="2021-11" db="EMBL/GenBank/DDBJ databases">
        <authorList>
            <person name="Islam A."/>
            <person name="Islam S."/>
            <person name="Flora M.S."/>
            <person name="Rahman M."/>
            <person name="Ziaur R.M."/>
            <person name="Epstein J.H."/>
            <person name="Hassan M."/>
            <person name="Klassen M."/>
            <person name="Woodard K."/>
            <person name="Webb A."/>
            <person name="Webby R.J."/>
            <person name="El Zowalaty M.E."/>
        </authorList>
    </citation>
    <scope>NUCLEOTIDE SEQUENCE [LARGE SCALE GENOMIC DNA]</scope>
    <source>
        <strain evidence="2">Pbs1</strain>
    </source>
</reference>
<proteinExistence type="predicted"/>
<keyword evidence="3" id="KW-1185">Reference proteome</keyword>
<evidence type="ECO:0000313" key="3">
    <source>
        <dbReference type="Proteomes" id="UP001158986"/>
    </source>
</evidence>
<protein>
    <recommendedName>
        <fullName evidence="4">Retrotransposon Copia-like N-terminal domain-containing protein</fullName>
    </recommendedName>
</protein>
<evidence type="ECO:0000313" key="2">
    <source>
        <dbReference type="EMBL" id="CAH0516239.1"/>
    </source>
</evidence>
<comment type="caution">
    <text evidence="2">The sequence shown here is derived from an EMBL/GenBank/DDBJ whole genome shotgun (WGS) entry which is preliminary data.</text>
</comment>
<dbReference type="Proteomes" id="UP001158986">
    <property type="component" value="Unassembled WGS sequence"/>
</dbReference>
<accession>A0ABN8CUF0</accession>